<proteinExistence type="predicted"/>
<evidence type="ECO:0000256" key="1">
    <source>
        <dbReference type="SAM" id="MobiDB-lite"/>
    </source>
</evidence>
<feature type="compositionally biased region" description="Low complexity" evidence="1">
    <location>
        <begin position="23"/>
        <end position="34"/>
    </location>
</feature>
<reference evidence="3" key="1">
    <citation type="journal article" date="2019" name="Int. J. Syst. Evol. Microbiol.">
        <title>The Global Catalogue of Microorganisms (GCM) 10K type strain sequencing project: providing services to taxonomists for standard genome sequencing and annotation.</title>
        <authorList>
            <consortium name="The Broad Institute Genomics Platform"/>
            <consortium name="The Broad Institute Genome Sequencing Center for Infectious Disease"/>
            <person name="Wu L."/>
            <person name="Ma J."/>
        </authorList>
    </citation>
    <scope>NUCLEOTIDE SEQUENCE [LARGE SCALE GENOMIC DNA]</scope>
    <source>
        <strain evidence="3">JCM 16902</strain>
    </source>
</reference>
<accession>A0ABP7AD58</accession>
<feature type="compositionally biased region" description="Basic and acidic residues" evidence="1">
    <location>
        <begin position="53"/>
        <end position="66"/>
    </location>
</feature>
<name>A0ABP7AD58_9ACTN</name>
<dbReference type="Proteomes" id="UP001501074">
    <property type="component" value="Unassembled WGS sequence"/>
</dbReference>
<feature type="region of interest" description="Disordered" evidence="1">
    <location>
        <begin position="1"/>
        <end position="66"/>
    </location>
</feature>
<comment type="caution">
    <text evidence="2">The sequence shown here is derived from an EMBL/GenBank/DDBJ whole genome shotgun (WGS) entry which is preliminary data.</text>
</comment>
<organism evidence="2 3">
    <name type="scientific">Kineosporia mesophila</name>
    <dbReference type="NCBI Taxonomy" id="566012"/>
    <lineage>
        <taxon>Bacteria</taxon>
        <taxon>Bacillati</taxon>
        <taxon>Actinomycetota</taxon>
        <taxon>Actinomycetes</taxon>
        <taxon>Kineosporiales</taxon>
        <taxon>Kineosporiaceae</taxon>
        <taxon>Kineosporia</taxon>
    </lineage>
</organism>
<keyword evidence="3" id="KW-1185">Reference proteome</keyword>
<evidence type="ECO:0000313" key="2">
    <source>
        <dbReference type="EMBL" id="GAA3629641.1"/>
    </source>
</evidence>
<dbReference type="EMBL" id="BAAAZO010000010">
    <property type="protein sequence ID" value="GAA3629641.1"/>
    <property type="molecule type" value="Genomic_DNA"/>
</dbReference>
<feature type="compositionally biased region" description="Basic and acidic residues" evidence="1">
    <location>
        <begin position="1"/>
        <end position="13"/>
    </location>
</feature>
<protein>
    <submittedName>
        <fullName evidence="2">Uncharacterized protein</fullName>
    </submittedName>
</protein>
<evidence type="ECO:0000313" key="3">
    <source>
        <dbReference type="Proteomes" id="UP001501074"/>
    </source>
</evidence>
<gene>
    <name evidence="2" type="ORF">GCM10022223_54120</name>
</gene>
<feature type="region of interest" description="Disordered" evidence="1">
    <location>
        <begin position="84"/>
        <end position="122"/>
    </location>
</feature>
<sequence>MSGRPEHDREPGGRPRSAGEPGGPLRLLPSPRAASVRETDESGEQGPRAGEVGADRWPDRFGPVGERDPIAEAALMRRRLGSYQRGLTSARRTRPQSDPASTFSPRGASLFISTSAERGADQ</sequence>